<feature type="domain" description="RecX second three-helical" evidence="6">
    <location>
        <begin position="74"/>
        <end position="114"/>
    </location>
</feature>
<dbReference type="Gene3D" id="1.10.10.10">
    <property type="entry name" value="Winged helix-like DNA-binding domain superfamily/Winged helix DNA-binding domain"/>
    <property type="match status" value="1"/>
</dbReference>
<keyword evidence="8" id="KW-1185">Reference proteome</keyword>
<comment type="function">
    <text evidence="5">Modulates RecA activity.</text>
</comment>
<dbReference type="HAMAP" id="MF_01114">
    <property type="entry name" value="RecX"/>
    <property type="match status" value="1"/>
</dbReference>
<reference evidence="7 8" key="1">
    <citation type="submission" date="2023-07" db="EMBL/GenBank/DDBJ databases">
        <title>Functional and genomic diversity of the sorghum phyllosphere microbiome.</title>
        <authorList>
            <person name="Shade A."/>
        </authorList>
    </citation>
    <scope>NUCLEOTIDE SEQUENCE [LARGE SCALE GENOMIC DNA]</scope>
    <source>
        <strain evidence="7 8">SORGH_AS_1126</strain>
    </source>
</reference>
<dbReference type="InterPro" id="IPR053924">
    <property type="entry name" value="RecX_HTH_2nd"/>
</dbReference>
<dbReference type="EMBL" id="JAUTBL010000001">
    <property type="protein sequence ID" value="MDQ1183480.1"/>
    <property type="molecule type" value="Genomic_DNA"/>
</dbReference>
<accession>A0ABU0UEW4</accession>
<organism evidence="7 8">
    <name type="scientific">Agrobacterium larrymoorei</name>
    <dbReference type="NCBI Taxonomy" id="160699"/>
    <lineage>
        <taxon>Bacteria</taxon>
        <taxon>Pseudomonadati</taxon>
        <taxon>Pseudomonadota</taxon>
        <taxon>Alphaproteobacteria</taxon>
        <taxon>Hyphomicrobiales</taxon>
        <taxon>Rhizobiaceae</taxon>
        <taxon>Rhizobium/Agrobacterium group</taxon>
        <taxon>Agrobacterium</taxon>
    </lineage>
</organism>
<sequence length="226" mass="25611">MSDEPTETAPTSRMLTWARNSTIYRLERRMMTERQLFDAISRKAKEKFDDISAEQIRALADSAVRFAYEIKALDDNAFAEITTRSAVRSGKSKRAIAQKLNQKGVSKDIAAQALEASDDLYAAVVLARKRRFGPFRREDEVDEKRMNKEISAFARGGYSFELASRVYSMALDEAEDHSRITIMAGSGSRLCLEIGDDVVDLRFTPEAVESHRSTRHLLLRAREKLP</sequence>
<evidence type="ECO:0000313" key="8">
    <source>
        <dbReference type="Proteomes" id="UP001224781"/>
    </source>
</evidence>
<evidence type="ECO:0000256" key="3">
    <source>
        <dbReference type="ARBA" id="ARBA00018111"/>
    </source>
</evidence>
<evidence type="ECO:0000256" key="4">
    <source>
        <dbReference type="ARBA" id="ARBA00022490"/>
    </source>
</evidence>
<evidence type="ECO:0000313" key="7">
    <source>
        <dbReference type="EMBL" id="MDQ1183480.1"/>
    </source>
</evidence>
<dbReference type="InterPro" id="IPR003783">
    <property type="entry name" value="Regulatory_RecX"/>
</dbReference>
<dbReference type="NCBIfam" id="NF001060">
    <property type="entry name" value="PRK00117.4-4"/>
    <property type="match status" value="1"/>
</dbReference>
<keyword evidence="4 5" id="KW-0963">Cytoplasm</keyword>
<evidence type="ECO:0000256" key="2">
    <source>
        <dbReference type="ARBA" id="ARBA00009695"/>
    </source>
</evidence>
<dbReference type="Proteomes" id="UP001224781">
    <property type="component" value="Unassembled WGS sequence"/>
</dbReference>
<comment type="similarity">
    <text evidence="2 5">Belongs to the RecX family.</text>
</comment>
<evidence type="ECO:0000259" key="6">
    <source>
        <dbReference type="Pfam" id="PF02631"/>
    </source>
</evidence>
<proteinExistence type="inferred from homology"/>
<evidence type="ECO:0000256" key="1">
    <source>
        <dbReference type="ARBA" id="ARBA00004496"/>
    </source>
</evidence>
<protein>
    <recommendedName>
        <fullName evidence="3 5">Regulatory protein RecX</fullName>
    </recommendedName>
</protein>
<comment type="subcellular location">
    <subcellularLocation>
        <location evidence="1 5">Cytoplasm</location>
    </subcellularLocation>
</comment>
<evidence type="ECO:0000256" key="5">
    <source>
        <dbReference type="HAMAP-Rule" id="MF_01114"/>
    </source>
</evidence>
<gene>
    <name evidence="5" type="primary">recX</name>
    <name evidence="7" type="ORF">QE408_000602</name>
</gene>
<name>A0ABU0UEW4_9HYPH</name>
<comment type="caution">
    <text evidence="7">The sequence shown here is derived from an EMBL/GenBank/DDBJ whole genome shotgun (WGS) entry which is preliminary data.</text>
</comment>
<dbReference type="InterPro" id="IPR036388">
    <property type="entry name" value="WH-like_DNA-bd_sf"/>
</dbReference>
<dbReference type="Pfam" id="PF02631">
    <property type="entry name" value="RecX_HTH2"/>
    <property type="match status" value="1"/>
</dbReference>